<keyword evidence="1" id="KW-0732">Signal</keyword>
<feature type="chain" id="PRO_5046175577" description="DUF3575 domain-containing protein" evidence="1">
    <location>
        <begin position="20"/>
        <end position="241"/>
    </location>
</feature>
<protein>
    <recommendedName>
        <fullName evidence="4">DUF3575 domain-containing protein</fullName>
    </recommendedName>
</protein>
<evidence type="ECO:0000313" key="3">
    <source>
        <dbReference type="Proteomes" id="UP001319045"/>
    </source>
</evidence>
<proteinExistence type="predicted"/>
<sequence length="241" mass="28134">MKSLIFSALLLFIPLHSFAGGVIDEIDSLSLNDSLAYFTSSNHPNIYKEKGHESAYDRRVHYFRKYWAALIPTQVVVQNAGNMGLFSIGLGWDYGKHRQWETHILWGYIPKYDSTRGKLTMTLKENYIPWSIYLGKGWGFEPFETGLYINTVYGHEFWRSQPQRYPDKYYNALSTKFRVNVFFGQRVTKVIPNNHRMFVKSITAFYEISTCDLYIRSMFTDNDVKLKDILGLSLGLKFQLL</sequence>
<reference evidence="2 3" key="1">
    <citation type="journal article" date="2022" name="Int. J. Syst. Evol. Microbiol.">
        <title>Prevotella herbatica sp. nov., a plant polysaccharide-decomposing anaerobic bacterium isolated from a methanogenic reactor.</title>
        <authorList>
            <person name="Uek A."/>
            <person name="Tonouchi A."/>
            <person name="Kaku N."/>
            <person name="Ueki K."/>
        </authorList>
    </citation>
    <scope>NUCLEOTIDE SEQUENCE [LARGE SCALE GENOMIC DNA]</scope>
    <source>
        <strain evidence="2 3">WR041</strain>
    </source>
</reference>
<evidence type="ECO:0000313" key="2">
    <source>
        <dbReference type="EMBL" id="BCS85394.1"/>
    </source>
</evidence>
<gene>
    <name evidence="2" type="ORF">prwr041_12870</name>
</gene>
<dbReference type="Proteomes" id="UP001319045">
    <property type="component" value="Chromosome"/>
</dbReference>
<keyword evidence="3" id="KW-1185">Reference proteome</keyword>
<organism evidence="2 3">
    <name type="scientific">Prevotella herbatica</name>
    <dbReference type="NCBI Taxonomy" id="2801997"/>
    <lineage>
        <taxon>Bacteria</taxon>
        <taxon>Pseudomonadati</taxon>
        <taxon>Bacteroidota</taxon>
        <taxon>Bacteroidia</taxon>
        <taxon>Bacteroidales</taxon>
        <taxon>Prevotellaceae</taxon>
        <taxon>Prevotella</taxon>
    </lineage>
</organism>
<evidence type="ECO:0008006" key="4">
    <source>
        <dbReference type="Google" id="ProtNLM"/>
    </source>
</evidence>
<evidence type="ECO:0000256" key="1">
    <source>
        <dbReference type="SAM" id="SignalP"/>
    </source>
</evidence>
<feature type="signal peptide" evidence="1">
    <location>
        <begin position="1"/>
        <end position="19"/>
    </location>
</feature>
<name>A0ABM7NY07_9BACT</name>
<accession>A0ABM7NY07</accession>
<dbReference type="EMBL" id="AP024484">
    <property type="protein sequence ID" value="BCS85394.1"/>
    <property type="molecule type" value="Genomic_DNA"/>
</dbReference>
<dbReference type="RefSeq" id="WP_207153054.1">
    <property type="nucleotide sequence ID" value="NZ_AP024484.1"/>
</dbReference>